<feature type="domain" description="Methanogenesis regulatory protein FilR1 middle" evidence="1">
    <location>
        <begin position="121"/>
        <end position="250"/>
    </location>
</feature>
<protein>
    <submittedName>
        <fullName evidence="3">Helix-turn-helix transcriptional regulator</fullName>
    </submittedName>
</protein>
<dbReference type="EMBL" id="JBHSXN010000002">
    <property type="protein sequence ID" value="MFC6953447.1"/>
    <property type="molecule type" value="Genomic_DNA"/>
</dbReference>
<evidence type="ECO:0000259" key="1">
    <source>
        <dbReference type="Pfam" id="PF08350"/>
    </source>
</evidence>
<dbReference type="InterPro" id="IPR036388">
    <property type="entry name" value="WH-like_DNA-bd_sf"/>
</dbReference>
<evidence type="ECO:0000313" key="3">
    <source>
        <dbReference type="EMBL" id="MFC6953447.1"/>
    </source>
</evidence>
<dbReference type="Pfam" id="PF25213">
    <property type="entry name" value="HVO_A0261_N"/>
    <property type="match status" value="1"/>
</dbReference>
<feature type="domain" description="HVO-A0261-like N-terminal" evidence="2">
    <location>
        <begin position="4"/>
        <end position="89"/>
    </location>
</feature>
<accession>A0ABD5VJV0</accession>
<dbReference type="SUPFAM" id="SSF46785">
    <property type="entry name" value="Winged helix' DNA-binding domain"/>
    <property type="match status" value="1"/>
</dbReference>
<dbReference type="InterPro" id="IPR036390">
    <property type="entry name" value="WH_DNA-bd_sf"/>
</dbReference>
<sequence length="268" mass="29405">MTNDALTFLADSPVRARVLGALQSLGPARPSDLRDELDVSRATVHRNLSALTDRGWVRQDADGYHVTTAGVLVHDRFEHFRTGMETIDRFQQLLETIPSEGVPPLDVLATADLVTTAEDKPHAPVMRYVEELTASDTDRVHGLSPVRSEMFDFGHDQLIEAGVETELIIPRDVLEAEREDAGDEFGETLATDGFSLFVLEDDPGFGLTVLDDRAFVGGYGPDNQLVALAYAVDDSFVSWATDTFESLRSRATCVPGEQAEVEESARPE</sequence>
<proteinExistence type="predicted"/>
<dbReference type="Gene3D" id="1.10.10.10">
    <property type="entry name" value="Winged helix-like DNA-binding domain superfamily/Winged helix DNA-binding domain"/>
    <property type="match status" value="1"/>
</dbReference>
<dbReference type="AlphaFoldDB" id="A0ABD5VJV0"/>
<evidence type="ECO:0000313" key="4">
    <source>
        <dbReference type="Proteomes" id="UP001596395"/>
    </source>
</evidence>
<dbReference type="CDD" id="cd00090">
    <property type="entry name" value="HTH_ARSR"/>
    <property type="match status" value="1"/>
</dbReference>
<dbReference type="RefSeq" id="WP_336350405.1">
    <property type="nucleotide sequence ID" value="NZ_JAZAQL010000002.1"/>
</dbReference>
<dbReference type="InterPro" id="IPR057527">
    <property type="entry name" value="HVO_A0261-like_N"/>
</dbReference>
<reference evidence="3 4" key="1">
    <citation type="journal article" date="2019" name="Int. J. Syst. Evol. Microbiol.">
        <title>The Global Catalogue of Microorganisms (GCM) 10K type strain sequencing project: providing services to taxonomists for standard genome sequencing and annotation.</title>
        <authorList>
            <consortium name="The Broad Institute Genomics Platform"/>
            <consortium name="The Broad Institute Genome Sequencing Center for Infectious Disease"/>
            <person name="Wu L."/>
            <person name="Ma J."/>
        </authorList>
    </citation>
    <scope>NUCLEOTIDE SEQUENCE [LARGE SCALE GENOMIC DNA]</scope>
    <source>
        <strain evidence="3 4">GX26</strain>
    </source>
</reference>
<evidence type="ECO:0000259" key="2">
    <source>
        <dbReference type="Pfam" id="PF25213"/>
    </source>
</evidence>
<dbReference type="Pfam" id="PF08350">
    <property type="entry name" value="FilR1_middle"/>
    <property type="match status" value="1"/>
</dbReference>
<organism evidence="3 4">
    <name type="scientific">Halorubellus litoreus</name>
    <dbReference type="NCBI Taxonomy" id="755308"/>
    <lineage>
        <taxon>Archaea</taxon>
        <taxon>Methanobacteriati</taxon>
        <taxon>Methanobacteriota</taxon>
        <taxon>Stenosarchaea group</taxon>
        <taxon>Halobacteria</taxon>
        <taxon>Halobacteriales</taxon>
        <taxon>Halorubellaceae</taxon>
        <taxon>Halorubellus</taxon>
    </lineage>
</organism>
<dbReference type="Proteomes" id="UP001596395">
    <property type="component" value="Unassembled WGS sequence"/>
</dbReference>
<keyword evidence="4" id="KW-1185">Reference proteome</keyword>
<dbReference type="InterPro" id="IPR011991">
    <property type="entry name" value="ArsR-like_HTH"/>
</dbReference>
<gene>
    <name evidence="3" type="ORF">ACFQGB_11290</name>
</gene>
<comment type="caution">
    <text evidence="3">The sequence shown here is derived from an EMBL/GenBank/DDBJ whole genome shotgun (WGS) entry which is preliminary data.</text>
</comment>
<name>A0ABD5VJV0_9EURY</name>
<dbReference type="InterPro" id="IPR013561">
    <property type="entry name" value="FilR1_middle_dom"/>
</dbReference>